<keyword evidence="3" id="KW-1185">Reference proteome</keyword>
<comment type="caution">
    <text evidence="2">The sequence shown here is derived from an EMBL/GenBank/DDBJ whole genome shotgun (WGS) entry which is preliminary data.</text>
</comment>
<sequence>MRTDPDVASALACERAERIEPITSTLNQCSSLSDEPVKCETSINGESYEPTSAPVDSGGRRI</sequence>
<evidence type="ECO:0000313" key="3">
    <source>
        <dbReference type="Proteomes" id="UP001280121"/>
    </source>
</evidence>
<feature type="region of interest" description="Disordered" evidence="1">
    <location>
        <begin position="40"/>
        <end position="62"/>
    </location>
</feature>
<dbReference type="Proteomes" id="UP001280121">
    <property type="component" value="Unassembled WGS sequence"/>
</dbReference>
<dbReference type="EMBL" id="JANJYI010000006">
    <property type="protein sequence ID" value="KAK2647235.1"/>
    <property type="molecule type" value="Genomic_DNA"/>
</dbReference>
<name>A0AAD9WYX5_9ROSI</name>
<reference evidence="2" key="1">
    <citation type="journal article" date="2023" name="Plant J.">
        <title>Genome sequences and population genomics provide insights into the demographic history, inbreeding, and mutation load of two 'living fossil' tree species of Dipteronia.</title>
        <authorList>
            <person name="Feng Y."/>
            <person name="Comes H.P."/>
            <person name="Chen J."/>
            <person name="Zhu S."/>
            <person name="Lu R."/>
            <person name="Zhang X."/>
            <person name="Li P."/>
            <person name="Qiu J."/>
            <person name="Olsen K.M."/>
            <person name="Qiu Y."/>
        </authorList>
    </citation>
    <scope>NUCLEOTIDE SEQUENCE</scope>
    <source>
        <strain evidence="2">KIB01</strain>
    </source>
</reference>
<proteinExistence type="predicted"/>
<evidence type="ECO:0000256" key="1">
    <source>
        <dbReference type="SAM" id="MobiDB-lite"/>
    </source>
</evidence>
<dbReference type="AlphaFoldDB" id="A0AAD9WYX5"/>
<organism evidence="2 3">
    <name type="scientific">Dipteronia dyeriana</name>
    <dbReference type="NCBI Taxonomy" id="168575"/>
    <lineage>
        <taxon>Eukaryota</taxon>
        <taxon>Viridiplantae</taxon>
        <taxon>Streptophyta</taxon>
        <taxon>Embryophyta</taxon>
        <taxon>Tracheophyta</taxon>
        <taxon>Spermatophyta</taxon>
        <taxon>Magnoliopsida</taxon>
        <taxon>eudicotyledons</taxon>
        <taxon>Gunneridae</taxon>
        <taxon>Pentapetalae</taxon>
        <taxon>rosids</taxon>
        <taxon>malvids</taxon>
        <taxon>Sapindales</taxon>
        <taxon>Sapindaceae</taxon>
        <taxon>Hippocastanoideae</taxon>
        <taxon>Acereae</taxon>
        <taxon>Dipteronia</taxon>
    </lineage>
</organism>
<accession>A0AAD9WYX5</accession>
<evidence type="ECO:0000313" key="2">
    <source>
        <dbReference type="EMBL" id="KAK2647235.1"/>
    </source>
</evidence>
<gene>
    <name evidence="2" type="ORF">Ddye_022430</name>
</gene>
<protein>
    <submittedName>
        <fullName evidence="2">Uncharacterized protein</fullName>
    </submittedName>
</protein>